<dbReference type="Proteomes" id="UP000199651">
    <property type="component" value="Unassembled WGS sequence"/>
</dbReference>
<evidence type="ECO:0000313" key="2">
    <source>
        <dbReference type="Proteomes" id="UP000199651"/>
    </source>
</evidence>
<dbReference type="EMBL" id="FNJB01000011">
    <property type="protein sequence ID" value="SDP65827.1"/>
    <property type="molecule type" value="Genomic_DNA"/>
</dbReference>
<organism evidence="1 2">
    <name type="scientific">Actinokineospora alba</name>
    <dbReference type="NCBI Taxonomy" id="504798"/>
    <lineage>
        <taxon>Bacteria</taxon>
        <taxon>Bacillati</taxon>
        <taxon>Actinomycetota</taxon>
        <taxon>Actinomycetes</taxon>
        <taxon>Pseudonocardiales</taxon>
        <taxon>Pseudonocardiaceae</taxon>
        <taxon>Actinokineospora</taxon>
    </lineage>
</organism>
<dbReference type="AlphaFoldDB" id="A0A1H0UHZ0"/>
<gene>
    <name evidence="1" type="ORF">SAMN05192558_111211</name>
</gene>
<reference evidence="2" key="1">
    <citation type="submission" date="2016-10" db="EMBL/GenBank/DDBJ databases">
        <authorList>
            <person name="Varghese N."/>
            <person name="Submissions S."/>
        </authorList>
    </citation>
    <scope>NUCLEOTIDE SEQUENCE [LARGE SCALE GENOMIC DNA]</scope>
    <source>
        <strain evidence="2">IBRC-M 10655</strain>
    </source>
</reference>
<dbReference type="OrthoDB" id="3542385at2"/>
<proteinExistence type="predicted"/>
<name>A0A1H0UHZ0_9PSEU</name>
<accession>A0A1H0UHZ0</accession>
<evidence type="ECO:0000313" key="1">
    <source>
        <dbReference type="EMBL" id="SDP65827.1"/>
    </source>
</evidence>
<dbReference type="RefSeq" id="WP_091381863.1">
    <property type="nucleotide sequence ID" value="NZ_FNDV01000001.1"/>
</dbReference>
<protein>
    <submittedName>
        <fullName evidence="1">Uncharacterized protein</fullName>
    </submittedName>
</protein>
<keyword evidence="2" id="KW-1185">Reference proteome</keyword>
<sequence length="174" mass="19397">MNLVDHIACVAALTGCVDHDPAALAADEHLRFDWYRDARPRDERAFLETVLRDPDKAMAVSAVAVRIGARATAAGDFSAWAEKVAPALAHNSFLRDRLAEWRLVREVFEGRPVNPDVVLSASDWAQRKLAAVVDGELLMLLAEHGRTRRVRAMTRIPRPARPRDAATLPPLRRH</sequence>